<proteinExistence type="predicted"/>
<dbReference type="AlphaFoldDB" id="A0A4V3D8J0"/>
<accession>A0A4V3D8J0</accession>
<keyword evidence="1" id="KW-0472">Membrane</keyword>
<dbReference type="Pfam" id="PF14258">
    <property type="entry name" value="DUF4350"/>
    <property type="match status" value="1"/>
</dbReference>
<dbReference type="Proteomes" id="UP000295281">
    <property type="component" value="Unassembled WGS sequence"/>
</dbReference>
<name>A0A4V3D8J0_9ACTN</name>
<keyword evidence="1" id="KW-1133">Transmembrane helix</keyword>
<feature type="transmembrane region" description="Helical" evidence="1">
    <location>
        <begin position="254"/>
        <end position="276"/>
    </location>
</feature>
<dbReference type="OrthoDB" id="5241668at2"/>
<evidence type="ECO:0000313" key="3">
    <source>
        <dbReference type="EMBL" id="TDQ51957.1"/>
    </source>
</evidence>
<protein>
    <submittedName>
        <fullName evidence="3">Uncharacterized protein DUF4350</fullName>
    </submittedName>
</protein>
<organism evidence="3 4">
    <name type="scientific">Actinorugispora endophytica</name>
    <dbReference type="NCBI Taxonomy" id="1605990"/>
    <lineage>
        <taxon>Bacteria</taxon>
        <taxon>Bacillati</taxon>
        <taxon>Actinomycetota</taxon>
        <taxon>Actinomycetes</taxon>
        <taxon>Streptosporangiales</taxon>
        <taxon>Nocardiopsidaceae</taxon>
        <taxon>Actinorugispora</taxon>
    </lineage>
</organism>
<evidence type="ECO:0000256" key="1">
    <source>
        <dbReference type="SAM" id="Phobius"/>
    </source>
</evidence>
<reference evidence="3 4" key="1">
    <citation type="submission" date="2019-03" db="EMBL/GenBank/DDBJ databases">
        <title>Genomic Encyclopedia of Type Strains, Phase IV (KMG-IV): sequencing the most valuable type-strain genomes for metagenomic binning, comparative biology and taxonomic classification.</title>
        <authorList>
            <person name="Goeker M."/>
        </authorList>
    </citation>
    <scope>NUCLEOTIDE SEQUENCE [LARGE SCALE GENOMIC DNA]</scope>
    <source>
        <strain evidence="3 4">DSM 46770</strain>
    </source>
</reference>
<dbReference type="EMBL" id="SNYN01000009">
    <property type="protein sequence ID" value="TDQ51957.1"/>
    <property type="molecule type" value="Genomic_DNA"/>
</dbReference>
<feature type="domain" description="DUF4350" evidence="2">
    <location>
        <begin position="66"/>
        <end position="231"/>
    </location>
</feature>
<evidence type="ECO:0000313" key="4">
    <source>
        <dbReference type="Proteomes" id="UP000295281"/>
    </source>
</evidence>
<evidence type="ECO:0000259" key="2">
    <source>
        <dbReference type="Pfam" id="PF14258"/>
    </source>
</evidence>
<keyword evidence="4" id="KW-1185">Reference proteome</keyword>
<dbReference type="InterPro" id="IPR025646">
    <property type="entry name" value="DUF4350"/>
</dbReference>
<comment type="caution">
    <text evidence="3">The sequence shown here is derived from an EMBL/GenBank/DDBJ whole genome shotgun (WGS) entry which is preliminary data.</text>
</comment>
<gene>
    <name evidence="3" type="ORF">EV190_10969</name>
</gene>
<keyword evidence="1" id="KW-0812">Transmembrane</keyword>
<dbReference type="RefSeq" id="WP_133741882.1">
    <property type="nucleotide sequence ID" value="NZ_SNYN01000009.1"/>
</dbReference>
<sequence>MSTTTPSPAGISPAAPESSAVSVGVGGLWRMLRGPLAFVLAGVVIAVVLSLGARPVPEGDLDPEGPNPEGSRALVQLLRNRGTDVTVARSTEEAAAATGPDSVLLVVQSHRLLPEEVDRISALPGDRLLVQPTTQLLKALAPGVAVSGRLDDRDPLAPGCALEAAELAGAADTAGELYSGGSTACYPAAEGSALVRAAGDGGTVTVLGTGTPLRNAFLADEGNAALMLNLLAGRDVVWFAPDVPPVGLAEPGDLLAPGFLLSVPALLAALALLALWRGRRLGPLVAEQVPVVVRASETTEGRARLYASRRARGSAAAALRSGLVGRLRPGLGLGPDATPEAVVAAVSARCAHPPQKLRALLYGVPQDGRPADDPFTRDDPGLVRLADELDGLEREVRQS</sequence>